<gene>
    <name evidence="2" type="ORF">R3I93_016806</name>
</gene>
<dbReference type="Proteomes" id="UP001364617">
    <property type="component" value="Unassembled WGS sequence"/>
</dbReference>
<evidence type="ECO:0000256" key="1">
    <source>
        <dbReference type="SAM" id="MobiDB-lite"/>
    </source>
</evidence>
<name>A0AAN9CK98_9TELE</name>
<protein>
    <submittedName>
        <fullName evidence="2">Uncharacterized protein</fullName>
    </submittedName>
</protein>
<dbReference type="AlphaFoldDB" id="A0AAN9CK98"/>
<organism evidence="2 3">
    <name type="scientific">Phoxinus phoxinus</name>
    <name type="common">Eurasian minnow</name>
    <dbReference type="NCBI Taxonomy" id="58324"/>
    <lineage>
        <taxon>Eukaryota</taxon>
        <taxon>Metazoa</taxon>
        <taxon>Chordata</taxon>
        <taxon>Craniata</taxon>
        <taxon>Vertebrata</taxon>
        <taxon>Euteleostomi</taxon>
        <taxon>Actinopterygii</taxon>
        <taxon>Neopterygii</taxon>
        <taxon>Teleostei</taxon>
        <taxon>Ostariophysi</taxon>
        <taxon>Cypriniformes</taxon>
        <taxon>Leuciscidae</taxon>
        <taxon>Phoxininae</taxon>
        <taxon>Phoxinus</taxon>
    </lineage>
</organism>
<proteinExistence type="predicted"/>
<dbReference type="EMBL" id="JAYKXH010000018">
    <property type="protein sequence ID" value="KAK7136583.1"/>
    <property type="molecule type" value="Genomic_DNA"/>
</dbReference>
<sequence length="77" mass="8613">MHKHKAIGQLCHQSNTPANGRLRDTALRPITAHVALQWAEPRPSAAVTLSSLSNPENGQNREENSEKRARNEPEQEH</sequence>
<feature type="compositionally biased region" description="Polar residues" evidence="1">
    <location>
        <begin position="47"/>
        <end position="58"/>
    </location>
</feature>
<feature type="compositionally biased region" description="Basic and acidic residues" evidence="1">
    <location>
        <begin position="59"/>
        <end position="77"/>
    </location>
</feature>
<comment type="caution">
    <text evidence="2">The sequence shown here is derived from an EMBL/GenBank/DDBJ whole genome shotgun (WGS) entry which is preliminary data.</text>
</comment>
<evidence type="ECO:0000313" key="2">
    <source>
        <dbReference type="EMBL" id="KAK7136583.1"/>
    </source>
</evidence>
<keyword evidence="3" id="KW-1185">Reference proteome</keyword>
<feature type="region of interest" description="Disordered" evidence="1">
    <location>
        <begin position="1"/>
        <end position="21"/>
    </location>
</feature>
<accession>A0AAN9CK98</accession>
<reference evidence="2 3" key="1">
    <citation type="submission" date="2024-02" db="EMBL/GenBank/DDBJ databases">
        <title>Chromosome-level genome assembly of the Eurasian Minnow (Phoxinus phoxinus).</title>
        <authorList>
            <person name="Oriowo T.O."/>
            <person name="Martin S."/>
            <person name="Stange M."/>
            <person name="Chrysostomakis Y."/>
            <person name="Brown T."/>
            <person name="Winkler S."/>
            <person name="Kukowka S."/>
            <person name="Myers E.W."/>
            <person name="Bohne A."/>
        </authorList>
    </citation>
    <scope>NUCLEOTIDE SEQUENCE [LARGE SCALE GENOMIC DNA]</scope>
    <source>
        <strain evidence="2">ZFMK-TIS-60720</strain>
        <tissue evidence="2">Whole Organism</tissue>
    </source>
</reference>
<evidence type="ECO:0000313" key="3">
    <source>
        <dbReference type="Proteomes" id="UP001364617"/>
    </source>
</evidence>
<feature type="region of interest" description="Disordered" evidence="1">
    <location>
        <begin position="40"/>
        <end position="77"/>
    </location>
</feature>